<evidence type="ECO:0000313" key="2">
    <source>
        <dbReference type="EMBL" id="MFF4776078.1"/>
    </source>
</evidence>
<keyword evidence="1" id="KW-0732">Signal</keyword>
<name>A0ABW6VCS6_MICFU</name>
<reference evidence="2 3" key="1">
    <citation type="submission" date="2024-10" db="EMBL/GenBank/DDBJ databases">
        <title>The Natural Products Discovery Center: Release of the First 8490 Sequenced Strains for Exploring Actinobacteria Biosynthetic Diversity.</title>
        <authorList>
            <person name="Kalkreuter E."/>
            <person name="Kautsar S.A."/>
            <person name="Yang D."/>
            <person name="Bader C.D."/>
            <person name="Teijaro C.N."/>
            <person name="Fluegel L."/>
            <person name="Davis C.M."/>
            <person name="Simpson J.R."/>
            <person name="Lauterbach L."/>
            <person name="Steele A.D."/>
            <person name="Gui C."/>
            <person name="Meng S."/>
            <person name="Li G."/>
            <person name="Viehrig K."/>
            <person name="Ye F."/>
            <person name="Su P."/>
            <person name="Kiefer A.F."/>
            <person name="Nichols A."/>
            <person name="Cepeda A.J."/>
            <person name="Yan W."/>
            <person name="Fan B."/>
            <person name="Jiang Y."/>
            <person name="Adhikari A."/>
            <person name="Zheng C.-J."/>
            <person name="Schuster L."/>
            <person name="Cowan T.M."/>
            <person name="Smanski M.J."/>
            <person name="Chevrette M.G."/>
            <person name="De Carvalho L.P.S."/>
            <person name="Shen B."/>
        </authorList>
    </citation>
    <scope>NUCLEOTIDE SEQUENCE [LARGE SCALE GENOMIC DNA]</scope>
    <source>
        <strain evidence="2 3">NPDC001281</strain>
    </source>
</reference>
<keyword evidence="3" id="KW-1185">Reference proteome</keyword>
<feature type="signal peptide" evidence="1">
    <location>
        <begin position="1"/>
        <end position="27"/>
    </location>
</feature>
<dbReference type="EMBL" id="JBIAXI010000015">
    <property type="protein sequence ID" value="MFF4776078.1"/>
    <property type="molecule type" value="Genomic_DNA"/>
</dbReference>
<sequence length="101" mass="10283">MTSRKWALALPAAALLTSALLAGTAPAANALPDNCTTSVSGSTASSYCTSGTGEHRVAVTVLHVNPAVGYAYNVGPWEPAGVVSSAYIPPGTIISLRVERR</sequence>
<dbReference type="InterPro" id="IPR006311">
    <property type="entry name" value="TAT_signal"/>
</dbReference>
<proteinExistence type="predicted"/>
<protein>
    <submittedName>
        <fullName evidence="2">Uncharacterized protein</fullName>
    </submittedName>
</protein>
<accession>A0ABW6VCS6</accession>
<dbReference type="RefSeq" id="WP_387344389.1">
    <property type="nucleotide sequence ID" value="NZ_JBIAXI010000015.1"/>
</dbReference>
<dbReference type="Proteomes" id="UP001602119">
    <property type="component" value="Unassembled WGS sequence"/>
</dbReference>
<gene>
    <name evidence="2" type="ORF">ACFY05_24795</name>
</gene>
<comment type="caution">
    <text evidence="2">The sequence shown here is derived from an EMBL/GenBank/DDBJ whole genome shotgun (WGS) entry which is preliminary data.</text>
</comment>
<feature type="chain" id="PRO_5046362694" evidence="1">
    <location>
        <begin position="28"/>
        <end position="101"/>
    </location>
</feature>
<organism evidence="2 3">
    <name type="scientific">Microtetraspora fusca</name>
    <dbReference type="NCBI Taxonomy" id="1997"/>
    <lineage>
        <taxon>Bacteria</taxon>
        <taxon>Bacillati</taxon>
        <taxon>Actinomycetota</taxon>
        <taxon>Actinomycetes</taxon>
        <taxon>Streptosporangiales</taxon>
        <taxon>Streptosporangiaceae</taxon>
        <taxon>Microtetraspora</taxon>
    </lineage>
</organism>
<evidence type="ECO:0000256" key="1">
    <source>
        <dbReference type="SAM" id="SignalP"/>
    </source>
</evidence>
<evidence type="ECO:0000313" key="3">
    <source>
        <dbReference type="Proteomes" id="UP001602119"/>
    </source>
</evidence>
<dbReference type="PROSITE" id="PS51318">
    <property type="entry name" value="TAT"/>
    <property type="match status" value="1"/>
</dbReference>